<feature type="compositionally biased region" description="Polar residues" evidence="4">
    <location>
        <begin position="192"/>
        <end position="212"/>
    </location>
</feature>
<feature type="region of interest" description="Disordered" evidence="4">
    <location>
        <begin position="184"/>
        <end position="212"/>
    </location>
</feature>
<gene>
    <name evidence="6" type="primary">SOX2</name>
    <name evidence="6" type="ORF">AAF712_006258</name>
</gene>
<evidence type="ECO:0000256" key="2">
    <source>
        <dbReference type="ARBA" id="ARBA00023163"/>
    </source>
</evidence>
<feature type="compositionally biased region" description="Polar residues" evidence="4">
    <location>
        <begin position="9"/>
        <end position="21"/>
    </location>
</feature>
<dbReference type="CDD" id="cd01389">
    <property type="entry name" value="HMG-box_ROX1-like"/>
    <property type="match status" value="1"/>
</dbReference>
<reference evidence="6 7" key="1">
    <citation type="submission" date="2024-05" db="EMBL/GenBank/DDBJ databases">
        <title>A draft genome resource for the thread blight pathogen Marasmius tenuissimus strain MS-2.</title>
        <authorList>
            <person name="Yulfo-Soto G.E."/>
            <person name="Baruah I.K."/>
            <person name="Amoako-Attah I."/>
            <person name="Bukari Y."/>
            <person name="Meinhardt L.W."/>
            <person name="Bailey B.A."/>
            <person name="Cohen S.P."/>
        </authorList>
    </citation>
    <scope>NUCLEOTIDE SEQUENCE [LARGE SCALE GENOMIC DNA]</scope>
    <source>
        <strain evidence="6 7">MS-2</strain>
    </source>
</reference>
<dbReference type="Proteomes" id="UP001437256">
    <property type="component" value="Unassembled WGS sequence"/>
</dbReference>
<dbReference type="EMBL" id="JBBXMP010000033">
    <property type="protein sequence ID" value="KAL0066655.1"/>
    <property type="molecule type" value="Genomic_DNA"/>
</dbReference>
<accession>A0ABR2ZZ91</accession>
<feature type="region of interest" description="Disordered" evidence="4">
    <location>
        <begin position="337"/>
        <end position="376"/>
    </location>
</feature>
<keyword evidence="2" id="KW-0804">Transcription</keyword>
<dbReference type="InterPro" id="IPR009071">
    <property type="entry name" value="HMG_box_dom"/>
</dbReference>
<feature type="DNA-binding region" description="HMG box" evidence="3">
    <location>
        <begin position="40"/>
        <end position="111"/>
    </location>
</feature>
<comment type="caution">
    <text evidence="6">The sequence shown here is derived from an EMBL/GenBank/DDBJ whole genome shotgun (WGS) entry which is preliminary data.</text>
</comment>
<name>A0ABR2ZZ91_9AGAR</name>
<keyword evidence="1 3" id="KW-0238">DNA-binding</keyword>
<evidence type="ECO:0000256" key="3">
    <source>
        <dbReference type="PROSITE-ProRule" id="PRU00267"/>
    </source>
</evidence>
<dbReference type="PROSITE" id="PS50118">
    <property type="entry name" value="HMG_BOX_2"/>
    <property type="match status" value="1"/>
</dbReference>
<dbReference type="PANTHER" id="PTHR10270">
    <property type="entry name" value="SOX TRANSCRIPTION FACTOR"/>
    <property type="match status" value="1"/>
</dbReference>
<protein>
    <submittedName>
        <fullName evidence="6">Transcription factor Sox-2</fullName>
    </submittedName>
</protein>
<dbReference type="SUPFAM" id="SSF47095">
    <property type="entry name" value="HMG-box"/>
    <property type="match status" value="1"/>
</dbReference>
<feature type="compositionally biased region" description="Polar residues" evidence="4">
    <location>
        <begin position="337"/>
        <end position="357"/>
    </location>
</feature>
<evidence type="ECO:0000313" key="7">
    <source>
        <dbReference type="Proteomes" id="UP001437256"/>
    </source>
</evidence>
<evidence type="ECO:0000256" key="4">
    <source>
        <dbReference type="SAM" id="MobiDB-lite"/>
    </source>
</evidence>
<feature type="domain" description="HMG box" evidence="5">
    <location>
        <begin position="40"/>
        <end position="111"/>
    </location>
</feature>
<evidence type="ECO:0000313" key="6">
    <source>
        <dbReference type="EMBL" id="KAL0066655.1"/>
    </source>
</evidence>
<dbReference type="SMART" id="SM00398">
    <property type="entry name" value="HMG"/>
    <property type="match status" value="1"/>
</dbReference>
<evidence type="ECO:0000259" key="5">
    <source>
        <dbReference type="PROSITE" id="PS50118"/>
    </source>
</evidence>
<dbReference type="PANTHER" id="PTHR10270:SF161">
    <property type="entry name" value="SEX-DETERMINING REGION Y PROTEIN"/>
    <property type="match status" value="1"/>
</dbReference>
<dbReference type="InterPro" id="IPR036910">
    <property type="entry name" value="HMG_box_dom_sf"/>
</dbReference>
<feature type="region of interest" description="Disordered" evidence="4">
    <location>
        <begin position="1"/>
        <end position="21"/>
    </location>
</feature>
<dbReference type="Gene3D" id="1.10.30.10">
    <property type="entry name" value="High mobility group box domain"/>
    <property type="match status" value="1"/>
</dbReference>
<organism evidence="6 7">
    <name type="scientific">Marasmius tenuissimus</name>
    <dbReference type="NCBI Taxonomy" id="585030"/>
    <lineage>
        <taxon>Eukaryota</taxon>
        <taxon>Fungi</taxon>
        <taxon>Dikarya</taxon>
        <taxon>Basidiomycota</taxon>
        <taxon>Agaricomycotina</taxon>
        <taxon>Agaricomycetes</taxon>
        <taxon>Agaricomycetidae</taxon>
        <taxon>Agaricales</taxon>
        <taxon>Marasmiineae</taxon>
        <taxon>Marasmiaceae</taxon>
        <taxon>Marasmius</taxon>
    </lineage>
</organism>
<evidence type="ECO:0000256" key="1">
    <source>
        <dbReference type="ARBA" id="ARBA00023125"/>
    </source>
</evidence>
<keyword evidence="3" id="KW-0539">Nucleus</keyword>
<dbReference type="InterPro" id="IPR050140">
    <property type="entry name" value="SRY-related_HMG-box_TF-like"/>
</dbReference>
<sequence length="555" mass="60660">MPPTRTSKRNNSSPSTSNAVVPASSAITLTSTSNPTTQKVPRPPNCWIYFRKLLSNLFQAFCASDTIPEQKALSSIISQIWELFSDDDKQPFVYFAWELKVVHEMRHPDYVFRPKRKTEEEKREAKEKKERRALVKQAKEAACAQQKKMKKSRASQKRVVAESVPLAALPYVVGSSTALASRATSSQLMLPPSNTSSSMPQELQSATASSSNGSMHNTFHNAFSQQTQFGPHAGLGTYGQASMPQNIQLSRLDIPVSLSSNGRGIGYTPTFKSGSSPSLSFSPSEGDVVPPMTPADAASPFIEQTQSGLGIQQMQMTMIHSQLPRLDIPISYSSSDESLGYTPTSEGGSPPSLSFSDSEVDVGSPMTPMDADSPPFVRTATPAGWGYDTSESNMTQHVNVGDWANSTSSSGWNSSAQAQAHDANVQEFTRLYGYQPPVDGWYQNQNQNQDPQGLFVPSEFELDNMVPDHLDAPLAQTQFPDYSHHHQTQPLPDTTYDFSAFQYPGNGDAQFDTTDTSVLGFNEELDVSLADFQASLAQFTPAEIAKMLQGLSDEE</sequence>
<keyword evidence="7" id="KW-1185">Reference proteome</keyword>
<proteinExistence type="predicted"/>